<dbReference type="RefSeq" id="WP_280576712.1">
    <property type="nucleotide sequence ID" value="NZ_JARXRO010000007.1"/>
</dbReference>
<reference evidence="3 4" key="1">
    <citation type="submission" date="2023-04" db="EMBL/GenBank/DDBJ databases">
        <title>Luteimonas sp. M1R5S59.</title>
        <authorList>
            <person name="Sun J.-Q."/>
        </authorList>
    </citation>
    <scope>NUCLEOTIDE SEQUENCE [LARGE SCALE GENOMIC DNA]</scope>
    <source>
        <strain evidence="3 4">M1R5S59</strain>
    </source>
</reference>
<dbReference type="Pfam" id="PF05901">
    <property type="entry name" value="Excalibur"/>
    <property type="match status" value="1"/>
</dbReference>
<dbReference type="InterPro" id="IPR008613">
    <property type="entry name" value="Excalibur_Ca-bd_domain"/>
</dbReference>
<gene>
    <name evidence="3" type="ORF">QFW81_01090</name>
</gene>
<proteinExistence type="predicted"/>
<name>A0ABT6JPJ6_9GAMM</name>
<evidence type="ECO:0000256" key="1">
    <source>
        <dbReference type="SAM" id="MobiDB-lite"/>
    </source>
</evidence>
<keyword evidence="4" id="KW-1185">Reference proteome</keyword>
<evidence type="ECO:0000313" key="3">
    <source>
        <dbReference type="EMBL" id="MDH5832529.1"/>
    </source>
</evidence>
<evidence type="ECO:0000259" key="2">
    <source>
        <dbReference type="Pfam" id="PF05901"/>
    </source>
</evidence>
<organism evidence="3 4">
    <name type="scientific">Luteimonas kalidii</name>
    <dbReference type="NCBI Taxonomy" id="3042025"/>
    <lineage>
        <taxon>Bacteria</taxon>
        <taxon>Pseudomonadati</taxon>
        <taxon>Pseudomonadota</taxon>
        <taxon>Gammaproteobacteria</taxon>
        <taxon>Lysobacterales</taxon>
        <taxon>Lysobacteraceae</taxon>
        <taxon>Luteimonas</taxon>
    </lineage>
</organism>
<comment type="caution">
    <text evidence="3">The sequence shown here is derived from an EMBL/GenBank/DDBJ whole genome shotgun (WGS) entry which is preliminary data.</text>
</comment>
<dbReference type="EMBL" id="JARXRO010000007">
    <property type="protein sequence ID" value="MDH5832529.1"/>
    <property type="molecule type" value="Genomic_DNA"/>
</dbReference>
<feature type="region of interest" description="Disordered" evidence="1">
    <location>
        <begin position="34"/>
        <end position="74"/>
    </location>
</feature>
<dbReference type="Proteomes" id="UP001156873">
    <property type="component" value="Unassembled WGS sequence"/>
</dbReference>
<feature type="domain" description="Excalibur calcium-binding" evidence="2">
    <location>
        <begin position="92"/>
        <end position="126"/>
    </location>
</feature>
<sequence length="131" mass="13932">MKLTTLLSLIVLGVVALVAFDRYTSYTAERAEVDAAETKARAKPRAPAGDPAWGSGTRADSAVSEGDPDWESVPTVVAPPAAAASSFRCDGRTHCSQMTSCAEAEFFLRNCPSTKMDGNNDGEPCERQWCG</sequence>
<accession>A0ABT6JPJ6</accession>
<evidence type="ECO:0000313" key="4">
    <source>
        <dbReference type="Proteomes" id="UP001156873"/>
    </source>
</evidence>
<protein>
    <submittedName>
        <fullName evidence="3">Excalibur calcium-binding domain-containing protein</fullName>
    </submittedName>
</protein>